<dbReference type="Gene3D" id="1.10.10.10">
    <property type="entry name" value="Winged helix-like DNA-binding domain superfamily/Winged helix DNA-binding domain"/>
    <property type="match status" value="1"/>
</dbReference>
<gene>
    <name evidence="6" type="ORF">Adu01nite_83840</name>
</gene>
<keyword evidence="2" id="KW-0238">DNA-binding</keyword>
<dbReference type="Gene3D" id="3.40.50.300">
    <property type="entry name" value="P-loop containing nucleotide triphosphate hydrolases"/>
    <property type="match status" value="1"/>
</dbReference>
<dbReference type="RefSeq" id="WP_203734877.1">
    <property type="nucleotide sequence ID" value="NZ_BAAATX010000028.1"/>
</dbReference>
<feature type="coiled-coil region" evidence="3">
    <location>
        <begin position="137"/>
        <end position="164"/>
    </location>
</feature>
<dbReference type="InterPro" id="IPR001867">
    <property type="entry name" value="OmpR/PhoB-type_DNA-bd"/>
</dbReference>
<dbReference type="PANTHER" id="PTHR47691">
    <property type="entry name" value="REGULATOR-RELATED"/>
    <property type="match status" value="1"/>
</dbReference>
<comment type="caution">
    <text evidence="6">The sequence shown here is derived from an EMBL/GenBank/DDBJ whole genome shotgun (WGS) entry which is preliminary data.</text>
</comment>
<reference evidence="6 7" key="1">
    <citation type="submission" date="2021-01" db="EMBL/GenBank/DDBJ databases">
        <title>Whole genome shotgun sequence of Actinoplanes durhamensis NBRC 14914.</title>
        <authorList>
            <person name="Komaki H."/>
            <person name="Tamura T."/>
        </authorList>
    </citation>
    <scope>NUCLEOTIDE SEQUENCE [LARGE SCALE GENOMIC DNA]</scope>
    <source>
        <strain evidence="6 7">NBRC 14914</strain>
    </source>
</reference>
<dbReference type="InterPro" id="IPR011990">
    <property type="entry name" value="TPR-like_helical_dom_sf"/>
</dbReference>
<dbReference type="InterPro" id="IPR019734">
    <property type="entry name" value="TPR_rpt"/>
</dbReference>
<dbReference type="InterPro" id="IPR036388">
    <property type="entry name" value="WH-like_DNA-bd_sf"/>
</dbReference>
<dbReference type="SUPFAM" id="SSF46894">
    <property type="entry name" value="C-terminal effector domain of the bipartite response regulators"/>
    <property type="match status" value="1"/>
</dbReference>
<dbReference type="PRINTS" id="PR00364">
    <property type="entry name" value="DISEASERSIST"/>
</dbReference>
<evidence type="ECO:0000259" key="5">
    <source>
        <dbReference type="SMART" id="SM01043"/>
    </source>
</evidence>
<organism evidence="6 7">
    <name type="scientific">Paractinoplanes durhamensis</name>
    <dbReference type="NCBI Taxonomy" id="113563"/>
    <lineage>
        <taxon>Bacteria</taxon>
        <taxon>Bacillati</taxon>
        <taxon>Actinomycetota</taxon>
        <taxon>Actinomycetes</taxon>
        <taxon>Micromonosporales</taxon>
        <taxon>Micromonosporaceae</taxon>
        <taxon>Paractinoplanes</taxon>
    </lineage>
</organism>
<keyword evidence="3" id="KW-0175">Coiled coil</keyword>
<feature type="domain" description="Bacterial transcriptional activator" evidence="5">
    <location>
        <begin position="93"/>
        <end position="231"/>
    </location>
</feature>
<protein>
    <submittedName>
        <fullName evidence="6">SARP family transcriptional regulator</fullName>
    </submittedName>
</protein>
<dbReference type="Gene3D" id="1.25.40.10">
    <property type="entry name" value="Tetratricopeptide repeat domain"/>
    <property type="match status" value="2"/>
</dbReference>
<dbReference type="Proteomes" id="UP000637628">
    <property type="component" value="Unassembled WGS sequence"/>
</dbReference>
<dbReference type="SUPFAM" id="SSF48452">
    <property type="entry name" value="TPR-like"/>
    <property type="match status" value="2"/>
</dbReference>
<comment type="similarity">
    <text evidence="1">Belongs to the AfsR/DnrI/RedD regulatory family.</text>
</comment>
<dbReference type="SUPFAM" id="SSF52540">
    <property type="entry name" value="P-loop containing nucleoside triphosphate hydrolases"/>
    <property type="match status" value="1"/>
</dbReference>
<dbReference type="Pfam" id="PF03704">
    <property type="entry name" value="BTAD"/>
    <property type="match status" value="1"/>
</dbReference>
<proteinExistence type="inferred from homology"/>
<evidence type="ECO:0000256" key="3">
    <source>
        <dbReference type="SAM" id="Coils"/>
    </source>
</evidence>
<evidence type="ECO:0000313" key="7">
    <source>
        <dbReference type="Proteomes" id="UP000637628"/>
    </source>
</evidence>
<evidence type="ECO:0000256" key="1">
    <source>
        <dbReference type="ARBA" id="ARBA00005820"/>
    </source>
</evidence>
<sequence>MLYRVLGDLEISTTGDDLVELPSGRARAVLATFLLRPNRTLPAEELISAGWGEHGVNQAQLHKAVSTLRKVCGDALKTHPRYGYELVVPDDDLDMLSFRRLVRQADARRDGSAEEVAALRAALALWRTGRPLSNMQVDALSGEIEALRRQRKRAATRLFDLEVQRGAHTEVLEELTGFAAEYPADANLCRLLLLALYRDGHAADIIPAFDRYEQASEAPDRSLRHLAFRLVSTGEAPGLTVPRQLPARPPYLLGRDGLLAEILWLLRRPKLPVLAISGPGGMGKTALALGAAHDAAETYPDGQLWADLRGTREQPADPAEVLAEFLRALGVPAVPESRAERASLFRSTMAGRQVLVLLDDAADGAQVRDLLPGGGKCLTLITSRRRLPDLGAPTHHVPPLGAFDEATAEQLFARIATDHHVSLAGERDAVGAVVRLCGGLPLAVRMAALLRVETFHRSTGELLQRLEEQGTTGFAYGEESVARTLGAGLIPLDERARRLFLGLGMLALPTFAEWTAAAVLDESGPFAAEALTQLAAIGMVDPVPGVARYRFHDLTRQYAHGLAATGPSWGAGLGDAPLRVCLALLTLTRHAHTAIYGEDFDVTHSDVPDVGVPAAELAAATAHPRAWFDRERANIRAAVDQAAALGRADVCWDLAVSAHEFYAIGSYFDDWRATHEVALAACRDAGDRRGEGVVLTMLGMPPLVASGSAGVSGVPELEHAVELLRATGERHGLAVAQRTLANAQRRKGELARPLALFTEALVHYQESGDIVGSQQALRFIGQAHLDRGDPEAAVQVLREAARMARTQGSARVLAPALYWLGQAYLSGGDLAAAGAAFDEVRGMSPPETGLAHAYALHGLGELALARGDAGAARPLLEEAEELARDGADAGLEGRVGLSIATLEESLGRDAERVGALRRALVPIRSFGAAKLEIRVETALSDAYRKLGDQAAAKAARNRITELYDRGNVPPEDRRPA</sequence>
<dbReference type="PANTHER" id="PTHR47691:SF3">
    <property type="entry name" value="HTH-TYPE TRANSCRIPTIONAL REGULATOR RV0890C-RELATED"/>
    <property type="match status" value="1"/>
</dbReference>
<evidence type="ECO:0000259" key="4">
    <source>
        <dbReference type="SMART" id="SM00862"/>
    </source>
</evidence>
<dbReference type="InterPro" id="IPR005158">
    <property type="entry name" value="BTAD"/>
</dbReference>
<evidence type="ECO:0000256" key="2">
    <source>
        <dbReference type="ARBA" id="ARBA00023125"/>
    </source>
</evidence>
<dbReference type="Pfam" id="PF13181">
    <property type="entry name" value="TPR_8"/>
    <property type="match status" value="1"/>
</dbReference>
<dbReference type="SMART" id="SM01043">
    <property type="entry name" value="BTAD"/>
    <property type="match status" value="1"/>
</dbReference>
<evidence type="ECO:0000313" key="6">
    <source>
        <dbReference type="EMBL" id="GIE07034.1"/>
    </source>
</evidence>
<feature type="domain" description="OmpR/PhoB-type" evidence="4">
    <location>
        <begin position="16"/>
        <end position="86"/>
    </location>
</feature>
<dbReference type="EMBL" id="BOML01000071">
    <property type="protein sequence ID" value="GIE07034.1"/>
    <property type="molecule type" value="Genomic_DNA"/>
</dbReference>
<accession>A0ABQ3ZBX5</accession>
<keyword evidence="7" id="KW-1185">Reference proteome</keyword>
<dbReference type="SMART" id="SM00862">
    <property type="entry name" value="Trans_reg_C"/>
    <property type="match status" value="1"/>
</dbReference>
<dbReference type="InterPro" id="IPR016032">
    <property type="entry name" value="Sig_transdc_resp-reg_C-effctor"/>
</dbReference>
<name>A0ABQ3ZBX5_9ACTN</name>
<dbReference type="InterPro" id="IPR027417">
    <property type="entry name" value="P-loop_NTPase"/>
</dbReference>